<keyword evidence="3" id="KW-1185">Reference proteome</keyword>
<evidence type="ECO:0000313" key="3">
    <source>
        <dbReference type="Proteomes" id="UP001243330"/>
    </source>
</evidence>
<gene>
    <name evidence="2" type="ORF">CCHR01_08859</name>
</gene>
<evidence type="ECO:0000313" key="2">
    <source>
        <dbReference type="EMBL" id="KAK1848530.1"/>
    </source>
</evidence>
<protein>
    <submittedName>
        <fullName evidence="2">Uncharacterized protein</fullName>
    </submittedName>
</protein>
<sequence length="97" mass="10406">MLSEPVPTDASAERIPRRIDAMGGGGGGSSSSNDNNDIRCLEARQKGVVRIGRLRKQQTEEVECLRLCVCMFGLGCALVPRSSEGHDSFLTALNLLS</sequence>
<name>A0AAD9AKJ2_9PEZI</name>
<feature type="compositionally biased region" description="Basic and acidic residues" evidence="1">
    <location>
        <begin position="11"/>
        <end position="20"/>
    </location>
</feature>
<accession>A0AAD9AKJ2</accession>
<dbReference type="Proteomes" id="UP001243330">
    <property type="component" value="Unassembled WGS sequence"/>
</dbReference>
<dbReference type="AlphaFoldDB" id="A0AAD9AKJ2"/>
<proteinExistence type="predicted"/>
<comment type="caution">
    <text evidence="2">The sequence shown here is derived from an EMBL/GenBank/DDBJ whole genome shotgun (WGS) entry which is preliminary data.</text>
</comment>
<dbReference type="EMBL" id="JAQOWY010000169">
    <property type="protein sequence ID" value="KAK1848530.1"/>
    <property type="molecule type" value="Genomic_DNA"/>
</dbReference>
<evidence type="ECO:0000256" key="1">
    <source>
        <dbReference type="SAM" id="MobiDB-lite"/>
    </source>
</evidence>
<feature type="region of interest" description="Disordered" evidence="1">
    <location>
        <begin position="1"/>
        <end position="37"/>
    </location>
</feature>
<reference evidence="2" key="1">
    <citation type="submission" date="2023-01" db="EMBL/GenBank/DDBJ databases">
        <title>Colletotrichum chrysophilum M932 genome sequence.</title>
        <authorList>
            <person name="Baroncelli R."/>
        </authorList>
    </citation>
    <scope>NUCLEOTIDE SEQUENCE</scope>
    <source>
        <strain evidence="2">M932</strain>
    </source>
</reference>
<organism evidence="2 3">
    <name type="scientific">Colletotrichum chrysophilum</name>
    <dbReference type="NCBI Taxonomy" id="1836956"/>
    <lineage>
        <taxon>Eukaryota</taxon>
        <taxon>Fungi</taxon>
        <taxon>Dikarya</taxon>
        <taxon>Ascomycota</taxon>
        <taxon>Pezizomycotina</taxon>
        <taxon>Sordariomycetes</taxon>
        <taxon>Hypocreomycetidae</taxon>
        <taxon>Glomerellales</taxon>
        <taxon>Glomerellaceae</taxon>
        <taxon>Colletotrichum</taxon>
        <taxon>Colletotrichum gloeosporioides species complex</taxon>
    </lineage>
</organism>